<dbReference type="RefSeq" id="XP_016845832.1">
    <property type="nucleotide sequence ID" value="XM_016990343.2"/>
</dbReference>
<proteinExistence type="predicted"/>
<dbReference type="EnsemblMetazoa" id="XM_016990343">
    <property type="protein sequence ID" value="XP_016845832"/>
    <property type="gene ID" value="LOC107982225"/>
</dbReference>
<dbReference type="GeneID" id="107982225"/>
<dbReference type="EnsemblMetazoa" id="XM_016990344">
    <property type="protein sequence ID" value="XP_016845833"/>
    <property type="gene ID" value="LOC107982225"/>
</dbReference>
<dbReference type="SMR" id="A0A7M7IVD2"/>
<evidence type="ECO:0000313" key="1">
    <source>
        <dbReference type="EnsemblMetazoa" id="XP_016845833"/>
    </source>
</evidence>
<protein>
    <submittedName>
        <fullName evidence="1">Uncharacterized protein</fullName>
    </submittedName>
</protein>
<dbReference type="RefSeq" id="XP_016845833.1">
    <property type="nucleotide sequence ID" value="XM_016990344.2"/>
</dbReference>
<dbReference type="AlphaFoldDB" id="A0A7M7IVD2"/>
<sequence length="133" mass="15968">MAMYDLNAIPMNNRLRFDHRQYQLTATSAFKVLETGMAYGNFREQFFIRITRNVMYRNRRPYIIYVDITKADFDQIMMRARRIQQLLQNRSHNKVVYQNSSIHVWTQGPRMDGPSEMDLLCFVFVAPMAKEFR</sequence>
<evidence type="ECO:0000313" key="2">
    <source>
        <dbReference type="Proteomes" id="UP000002358"/>
    </source>
</evidence>
<dbReference type="KEGG" id="nvi:107982225"/>
<keyword evidence="2" id="KW-1185">Reference proteome</keyword>
<dbReference type="InParanoid" id="A0A7M7IVD2"/>
<name>A0A7M7IVD2_NASVI</name>
<dbReference type="Proteomes" id="UP000002358">
    <property type="component" value="Chromosome 5"/>
</dbReference>
<reference evidence="1" key="1">
    <citation type="submission" date="2021-01" db="UniProtKB">
        <authorList>
            <consortium name="EnsemblMetazoa"/>
        </authorList>
    </citation>
    <scope>IDENTIFICATION</scope>
</reference>
<accession>A0A7M7IVD2</accession>
<organism evidence="1 2">
    <name type="scientific">Nasonia vitripennis</name>
    <name type="common">Parasitic wasp</name>
    <dbReference type="NCBI Taxonomy" id="7425"/>
    <lineage>
        <taxon>Eukaryota</taxon>
        <taxon>Metazoa</taxon>
        <taxon>Ecdysozoa</taxon>
        <taxon>Arthropoda</taxon>
        <taxon>Hexapoda</taxon>
        <taxon>Insecta</taxon>
        <taxon>Pterygota</taxon>
        <taxon>Neoptera</taxon>
        <taxon>Endopterygota</taxon>
        <taxon>Hymenoptera</taxon>
        <taxon>Apocrita</taxon>
        <taxon>Proctotrupomorpha</taxon>
        <taxon>Chalcidoidea</taxon>
        <taxon>Pteromalidae</taxon>
        <taxon>Pteromalinae</taxon>
        <taxon>Nasonia</taxon>
    </lineage>
</organism>